<dbReference type="Proteomes" id="UP000054859">
    <property type="component" value="Unassembled WGS sequence"/>
</dbReference>
<dbReference type="PANTHER" id="PTHR42828">
    <property type="entry name" value="DHBP SYNTHASE RIBB-LIKE ALPHA/BETA DOMAIN-CONTAINING PROTEIN"/>
    <property type="match status" value="1"/>
</dbReference>
<evidence type="ECO:0000313" key="5">
    <source>
        <dbReference type="Proteomes" id="UP000281170"/>
    </source>
</evidence>
<dbReference type="SUPFAM" id="SSF55821">
    <property type="entry name" value="YrdC/RibB"/>
    <property type="match status" value="1"/>
</dbReference>
<accession>A0A0W0R4H0</accession>
<name>A0A0W0R4H0_9GAMM</name>
<gene>
    <name evidence="3" type="primary">yciO</name>
    <name evidence="2" type="ORF">Lade_0590</name>
    <name evidence="3" type="ORF">NCTC12735_01186</name>
</gene>
<organism evidence="2 4">
    <name type="scientific">Legionella adelaidensis</name>
    <dbReference type="NCBI Taxonomy" id="45056"/>
    <lineage>
        <taxon>Bacteria</taxon>
        <taxon>Pseudomonadati</taxon>
        <taxon>Pseudomonadota</taxon>
        <taxon>Gammaproteobacteria</taxon>
        <taxon>Legionellales</taxon>
        <taxon>Legionellaceae</taxon>
        <taxon>Legionella</taxon>
    </lineage>
</organism>
<dbReference type="PANTHER" id="PTHR42828:SF3">
    <property type="entry name" value="THREONYLCARBAMOYL-AMP SYNTHASE"/>
    <property type="match status" value="1"/>
</dbReference>
<dbReference type="PATRIC" id="fig|45056.6.peg.610"/>
<geneLocation type="plasmid" evidence="3 5">
    <name>18</name>
</geneLocation>
<dbReference type="InterPro" id="IPR052532">
    <property type="entry name" value="SUA5_domain"/>
</dbReference>
<dbReference type="RefSeq" id="WP_058461653.1">
    <property type="nucleotide sequence ID" value="NZ_CAAAHS010000004.1"/>
</dbReference>
<dbReference type="Gene3D" id="3.90.870.10">
    <property type="entry name" value="DHBP synthase"/>
    <property type="match status" value="1"/>
</dbReference>
<dbReference type="AlphaFoldDB" id="A0A0W0R4H0"/>
<sequence length="206" mass="22654">MSQFFAIHPDNPQARLLRQAASIIEDGGILVYPTDSGYALGCALGNKAALERIRRLRQLDKNHNMTLVCRDLSQLGTYARVNNSIFRLLKAFTPGSYTFILNATSEVPRLMLHPKRKTLGLRVPENTITLSLLECLEAPLMSTTLILPGAKAPLSEPESIRDILGDQVDLIIDGGNCGQEPTTVVDLTGEYPVIIREGKGDPEPFR</sequence>
<evidence type="ECO:0000313" key="3">
    <source>
        <dbReference type="EMBL" id="VEH85552.1"/>
    </source>
</evidence>
<dbReference type="OrthoDB" id="9781656at2"/>
<evidence type="ECO:0000259" key="1">
    <source>
        <dbReference type="PROSITE" id="PS51163"/>
    </source>
</evidence>
<dbReference type="KEGG" id="ladl:NCTC12735_01186"/>
<feature type="domain" description="YrdC-like" evidence="1">
    <location>
        <begin position="14"/>
        <end position="200"/>
    </location>
</feature>
<dbReference type="Proteomes" id="UP000281170">
    <property type="component" value="Plasmid 18"/>
</dbReference>
<dbReference type="EMBL" id="LR134427">
    <property type="protein sequence ID" value="VEH85552.1"/>
    <property type="molecule type" value="Genomic_DNA"/>
</dbReference>
<dbReference type="GO" id="GO:0003725">
    <property type="term" value="F:double-stranded RNA binding"/>
    <property type="evidence" value="ECO:0007669"/>
    <property type="project" value="InterPro"/>
</dbReference>
<keyword evidence="4" id="KW-1185">Reference proteome</keyword>
<protein>
    <submittedName>
        <fullName evidence="2">Translation factor</fullName>
    </submittedName>
</protein>
<dbReference type="PROSITE" id="PS51163">
    <property type="entry name" value="YRDC"/>
    <property type="match status" value="1"/>
</dbReference>
<reference evidence="2 4" key="1">
    <citation type="submission" date="2015-11" db="EMBL/GenBank/DDBJ databases">
        <title>Identification of large and diverse effector repertoires of 38 Legionella species.</title>
        <authorList>
            <person name="Burstein D."/>
            <person name="Amaro F."/>
            <person name="Zusman T."/>
            <person name="Lifshitz Z."/>
            <person name="Cohen O."/>
            <person name="Gilbert J.A."/>
            <person name="Pupko T."/>
            <person name="Shuman H.A."/>
            <person name="Segal G."/>
        </authorList>
    </citation>
    <scope>NUCLEOTIDE SEQUENCE [LARGE SCALE GENOMIC DNA]</scope>
    <source>
        <strain evidence="2 4">1762-AUS-E</strain>
    </source>
</reference>
<dbReference type="STRING" id="45056.Lade_0590"/>
<keyword evidence="3" id="KW-0614">Plasmid</keyword>
<dbReference type="NCBIfam" id="TIGR00057">
    <property type="entry name" value="L-threonylcarbamoyladenylate synthase"/>
    <property type="match status" value="1"/>
</dbReference>
<dbReference type="EMBL" id="LNKA01000001">
    <property type="protein sequence ID" value="KTC65932.1"/>
    <property type="molecule type" value="Genomic_DNA"/>
</dbReference>
<reference evidence="3 5" key="2">
    <citation type="submission" date="2018-12" db="EMBL/GenBank/DDBJ databases">
        <authorList>
            <consortium name="Pathogen Informatics"/>
        </authorList>
    </citation>
    <scope>NUCLEOTIDE SEQUENCE [LARGE SCALE GENOMIC DNA]</scope>
    <source>
        <strain evidence="3 5">NCTC12735</strain>
        <plasmid evidence="5">18</plasmid>
    </source>
</reference>
<dbReference type="InterPro" id="IPR017945">
    <property type="entry name" value="DHBP_synth_RibB-like_a/b_dom"/>
</dbReference>
<evidence type="ECO:0000313" key="2">
    <source>
        <dbReference type="EMBL" id="KTC65932.1"/>
    </source>
</evidence>
<dbReference type="Pfam" id="PF01300">
    <property type="entry name" value="Sua5_yciO_yrdC"/>
    <property type="match status" value="1"/>
</dbReference>
<proteinExistence type="predicted"/>
<dbReference type="InterPro" id="IPR006070">
    <property type="entry name" value="Sua5-like_dom"/>
</dbReference>
<evidence type="ECO:0000313" key="4">
    <source>
        <dbReference type="Proteomes" id="UP000054859"/>
    </source>
</evidence>